<feature type="signal peptide" evidence="2">
    <location>
        <begin position="1"/>
        <end position="24"/>
    </location>
</feature>
<comment type="caution">
    <text evidence="3">The sequence shown here is derived from an EMBL/GenBank/DDBJ whole genome shotgun (WGS) entry which is preliminary data.</text>
</comment>
<accession>A0A8X8ZFI6</accession>
<evidence type="ECO:0000313" key="4">
    <source>
        <dbReference type="Proteomes" id="UP000298416"/>
    </source>
</evidence>
<evidence type="ECO:0000256" key="1">
    <source>
        <dbReference type="SAM" id="MobiDB-lite"/>
    </source>
</evidence>
<evidence type="ECO:0008006" key="5">
    <source>
        <dbReference type="Google" id="ProtNLM"/>
    </source>
</evidence>
<protein>
    <recommendedName>
        <fullName evidence="5">Plant basic secretory protein (BSP) family protein</fullName>
    </recommendedName>
</protein>
<dbReference type="Pfam" id="PF04450">
    <property type="entry name" value="BSP"/>
    <property type="match status" value="1"/>
</dbReference>
<dbReference type="Proteomes" id="UP000298416">
    <property type="component" value="Unassembled WGS sequence"/>
</dbReference>
<gene>
    <name evidence="3" type="ORF">SASPL_135146</name>
</gene>
<proteinExistence type="predicted"/>
<dbReference type="EMBL" id="PNBA02000013">
    <property type="protein sequence ID" value="KAG6402932.1"/>
    <property type="molecule type" value="Genomic_DNA"/>
</dbReference>
<dbReference type="PANTHER" id="PTHR33321">
    <property type="match status" value="1"/>
</dbReference>
<keyword evidence="2" id="KW-0732">Signal</keyword>
<name>A0A8X8ZFI6_SALSN</name>
<reference evidence="3" key="1">
    <citation type="submission" date="2018-01" db="EMBL/GenBank/DDBJ databases">
        <authorList>
            <person name="Mao J.F."/>
        </authorList>
    </citation>
    <scope>NUCLEOTIDE SEQUENCE</scope>
    <source>
        <strain evidence="3">Huo1</strain>
        <tissue evidence="3">Leaf</tissue>
    </source>
</reference>
<evidence type="ECO:0000313" key="3">
    <source>
        <dbReference type="EMBL" id="KAG6402932.1"/>
    </source>
</evidence>
<feature type="chain" id="PRO_5036466439" description="Plant basic secretory protein (BSP) family protein" evidence="2">
    <location>
        <begin position="25"/>
        <end position="292"/>
    </location>
</feature>
<dbReference type="AlphaFoldDB" id="A0A8X8ZFI6"/>
<organism evidence="3">
    <name type="scientific">Salvia splendens</name>
    <name type="common">Scarlet sage</name>
    <dbReference type="NCBI Taxonomy" id="180675"/>
    <lineage>
        <taxon>Eukaryota</taxon>
        <taxon>Viridiplantae</taxon>
        <taxon>Streptophyta</taxon>
        <taxon>Embryophyta</taxon>
        <taxon>Tracheophyta</taxon>
        <taxon>Spermatophyta</taxon>
        <taxon>Magnoliopsida</taxon>
        <taxon>eudicotyledons</taxon>
        <taxon>Gunneridae</taxon>
        <taxon>Pentapetalae</taxon>
        <taxon>asterids</taxon>
        <taxon>lamiids</taxon>
        <taxon>Lamiales</taxon>
        <taxon>Lamiaceae</taxon>
        <taxon>Nepetoideae</taxon>
        <taxon>Mentheae</taxon>
        <taxon>Salviinae</taxon>
        <taxon>Salvia</taxon>
        <taxon>Salvia subgen. Calosphace</taxon>
        <taxon>core Calosphace</taxon>
    </lineage>
</organism>
<reference evidence="3" key="2">
    <citation type="submission" date="2020-08" db="EMBL/GenBank/DDBJ databases">
        <title>Plant Genome Project.</title>
        <authorList>
            <person name="Zhang R.-G."/>
        </authorList>
    </citation>
    <scope>NUCLEOTIDE SEQUENCE</scope>
    <source>
        <strain evidence="3">Huo1</strain>
        <tissue evidence="3">Leaf</tissue>
    </source>
</reference>
<feature type="region of interest" description="Disordered" evidence="1">
    <location>
        <begin position="229"/>
        <end position="249"/>
    </location>
</feature>
<dbReference type="InterPro" id="IPR007541">
    <property type="entry name" value="Uncharacterised_BSP"/>
</dbReference>
<keyword evidence="4" id="KW-1185">Reference proteome</keyword>
<evidence type="ECO:0000256" key="2">
    <source>
        <dbReference type="SAM" id="SignalP"/>
    </source>
</evidence>
<dbReference type="PANTHER" id="PTHR33321:SF12">
    <property type="entry name" value="PLANT BASIC SECRETORY PROTEIN (BSP) FAMILY PROTEIN"/>
    <property type="match status" value="1"/>
</dbReference>
<sequence>MAAKTHNLSLLIALSLLQFQITLAVRLGATNNASSTPGGQRFDRDIGIPYTIKTMPEIANFIWKLFQQPTEGDRRHYPDDVVNVIIQDLQDGALGETGDNNVYMSAKGIETYPPGDGAKFMFTSILYHEMTHIFQWSGKGTAPGGLTEGMADYTVLKSPFYVEGYSTPGEGERWDEGYGTTSRFLEYCDSLRKGFTPKLNKMMREVYKPEYWKQLLGKDVDQLWKEYKAKSDSAPPTTPPPHRGNQGFDREIGTAYTLETLPGIANFIWKLFQQPSETSLRQFKRRVYTGAE</sequence>